<evidence type="ECO:0008006" key="3">
    <source>
        <dbReference type="Google" id="ProtNLM"/>
    </source>
</evidence>
<dbReference type="Proteomes" id="UP000175691">
    <property type="component" value="Unassembled WGS sequence"/>
</dbReference>
<proteinExistence type="predicted"/>
<dbReference type="AlphaFoldDB" id="A0A1E7ZEQ4"/>
<comment type="caution">
    <text evidence="1">The sequence shown here is derived from an EMBL/GenBank/DDBJ whole genome shotgun (WGS) entry which is preliminary data.</text>
</comment>
<dbReference type="EMBL" id="MDHN01000008">
    <property type="protein sequence ID" value="OFC71977.1"/>
    <property type="molecule type" value="Genomic_DNA"/>
</dbReference>
<sequence>MQAINDQLQDTLQTLHRKAIDADAFLDQLQQSQKGKFQAIFTEESGFETSSKRFSPYIEEIARDWQAIKDSDEATFKAGLAPLVKKIELALTTLAQFQAVGKQ</sequence>
<evidence type="ECO:0000313" key="2">
    <source>
        <dbReference type="Proteomes" id="UP000175691"/>
    </source>
</evidence>
<name>A0A1E7ZEQ4_9ALTE</name>
<protein>
    <recommendedName>
        <fullName evidence="3">Prephenate dehydrogenase</fullName>
    </recommendedName>
</protein>
<accession>A0A1E7ZEQ4</accession>
<gene>
    <name evidence="1" type="ORF">BFC18_04540</name>
</gene>
<reference evidence="1 2" key="1">
    <citation type="submission" date="2016-08" db="EMBL/GenBank/DDBJ databases">
        <authorList>
            <person name="Seilhamer J.J."/>
        </authorList>
    </citation>
    <scope>NUCLEOTIDE SEQUENCE [LARGE SCALE GENOMIC DNA]</scope>
    <source>
        <strain evidence="1 2">KCTC 42603</strain>
    </source>
</reference>
<dbReference type="STRING" id="1656094.BFC18_04540"/>
<dbReference type="RefSeq" id="WP_070123759.1">
    <property type="nucleotide sequence ID" value="NZ_MDHN01000008.1"/>
</dbReference>
<keyword evidence="2" id="KW-1185">Reference proteome</keyword>
<organism evidence="1 2">
    <name type="scientific">Alteromonas confluentis</name>
    <dbReference type="NCBI Taxonomy" id="1656094"/>
    <lineage>
        <taxon>Bacteria</taxon>
        <taxon>Pseudomonadati</taxon>
        <taxon>Pseudomonadota</taxon>
        <taxon>Gammaproteobacteria</taxon>
        <taxon>Alteromonadales</taxon>
        <taxon>Alteromonadaceae</taxon>
        <taxon>Alteromonas/Salinimonas group</taxon>
        <taxon>Alteromonas</taxon>
    </lineage>
</organism>
<evidence type="ECO:0000313" key="1">
    <source>
        <dbReference type="EMBL" id="OFC71977.1"/>
    </source>
</evidence>
<dbReference type="OrthoDB" id="7067468at2"/>